<evidence type="ECO:0000256" key="3">
    <source>
        <dbReference type="ARBA" id="ARBA00022946"/>
    </source>
</evidence>
<dbReference type="EMBL" id="OU892286">
    <property type="protein sequence ID" value="CAG9761629.1"/>
    <property type="molecule type" value="Genomic_DNA"/>
</dbReference>
<reference evidence="8" key="1">
    <citation type="submission" date="2022-01" db="EMBL/GenBank/DDBJ databases">
        <authorList>
            <person name="King R."/>
        </authorList>
    </citation>
    <scope>NUCLEOTIDE SEQUENCE</scope>
</reference>
<sequence>MILNKIIKPSCSQCLKNFSSSATPKPKVVPDTKVLEDISNQIYKPRLHPGVFKTKTFTVPDTFVKAAIKTLEDYPVKSLVEAGRKLSSHLTKKVPPLEREELSEHVEKIKQKLIKRYGEVTLENPEDAQKFKHMIKEKVNFILRENTYNWKPMKYDTYNSLVYLLGRAPAEYAVLSKIFGEIAQRDTDFTPRSLFDFGSGIGTVTWAANSYWKKHIYEYYNVDSSAEMNDLAQILLQGGTGTGNSMIKGTFYRQFLPASNVEYDLVTSAYSLMELPSLTSRLETVLNLWNKTKNYLVIVEHGTNAGYKVVNEVRDFILQIDKEGSIGHVFSPCSHDKICPRFLAKDGTPCNYEIKYFSMPIGQKPDVYKELYSYVVLKKGPRQNEPVWPRIVRPTLVRSKHSICRVCTAGGNLDEVIFTAKKHGKMTYHCARSSKWGDLLPVTLEENAEFVDDDNDENIPN</sequence>
<keyword evidence="9" id="KW-1185">Reference proteome</keyword>
<keyword evidence="2" id="KW-0479">Metal-binding</keyword>
<evidence type="ECO:0000256" key="4">
    <source>
        <dbReference type="ARBA" id="ARBA00023004"/>
    </source>
</evidence>
<organism evidence="8 9">
    <name type="scientific">Ceutorhynchus assimilis</name>
    <name type="common">cabbage seed weevil</name>
    <dbReference type="NCBI Taxonomy" id="467358"/>
    <lineage>
        <taxon>Eukaryota</taxon>
        <taxon>Metazoa</taxon>
        <taxon>Ecdysozoa</taxon>
        <taxon>Arthropoda</taxon>
        <taxon>Hexapoda</taxon>
        <taxon>Insecta</taxon>
        <taxon>Pterygota</taxon>
        <taxon>Neoptera</taxon>
        <taxon>Endopterygota</taxon>
        <taxon>Coleoptera</taxon>
        <taxon>Polyphaga</taxon>
        <taxon>Cucujiformia</taxon>
        <taxon>Curculionidae</taxon>
        <taxon>Ceutorhynchinae</taxon>
        <taxon>Ceutorhynchus</taxon>
    </lineage>
</organism>
<keyword evidence="5" id="KW-0411">Iron-sulfur</keyword>
<accession>A0A9N9MFN4</accession>
<keyword evidence="3" id="KW-0809">Transit peptide</keyword>
<dbReference type="InterPro" id="IPR052571">
    <property type="entry name" value="Mt_RNA_Methyltransferase"/>
</dbReference>
<evidence type="ECO:0000313" key="9">
    <source>
        <dbReference type="Proteomes" id="UP001152799"/>
    </source>
</evidence>
<dbReference type="PANTHER" id="PTHR13184:SF5">
    <property type="entry name" value="METHYLTRANSFERASE-LIKE PROTEIN 17, MITOCHONDRIAL"/>
    <property type="match status" value="1"/>
</dbReference>
<dbReference type="InterPro" id="IPR015324">
    <property type="entry name" value="Ribosomal_Rsm22-like"/>
</dbReference>
<name>A0A9N9MFN4_9CUCU</name>
<evidence type="ECO:0000256" key="2">
    <source>
        <dbReference type="ARBA" id="ARBA00022723"/>
    </source>
</evidence>
<dbReference type="Gene3D" id="3.40.50.150">
    <property type="entry name" value="Vaccinia Virus protein VP39"/>
    <property type="match status" value="1"/>
</dbReference>
<dbReference type="GO" id="GO:0046872">
    <property type="term" value="F:metal ion binding"/>
    <property type="evidence" value="ECO:0007669"/>
    <property type="project" value="UniProtKB-KW"/>
</dbReference>
<dbReference type="InterPro" id="IPR029063">
    <property type="entry name" value="SAM-dependent_MTases_sf"/>
</dbReference>
<dbReference type="OrthoDB" id="421327at2759"/>
<proteinExistence type="predicted"/>
<evidence type="ECO:0000256" key="7">
    <source>
        <dbReference type="ARBA" id="ARBA00045681"/>
    </source>
</evidence>
<keyword evidence="4" id="KW-0408">Iron</keyword>
<dbReference type="GO" id="GO:0051536">
    <property type="term" value="F:iron-sulfur cluster binding"/>
    <property type="evidence" value="ECO:0007669"/>
    <property type="project" value="UniProtKB-KW"/>
</dbReference>
<dbReference type="Proteomes" id="UP001152799">
    <property type="component" value="Chromosome 10"/>
</dbReference>
<dbReference type="Pfam" id="PF09243">
    <property type="entry name" value="Rsm22"/>
    <property type="match status" value="1"/>
</dbReference>
<comment type="function">
    <text evidence="7">Mitochondrial ribosome (mitoribosome) assembly factor. Binds at the interface of the head and body domains of the mitochondrial small ribosomal subunit (mt-SSU), occluding the mRNA channel and preventing compaction of the head domain towards the body. Probable inactive methyltransferase: retains the characteristic folding and ability to bind S-adenosyl-L-methionine, but it probably lost its methyltransferase activity.</text>
</comment>
<dbReference type="SUPFAM" id="SSF53335">
    <property type="entry name" value="S-adenosyl-L-methionine-dependent methyltransferases"/>
    <property type="match status" value="1"/>
</dbReference>
<dbReference type="AlphaFoldDB" id="A0A9N9MFN4"/>
<comment type="subcellular location">
    <subcellularLocation>
        <location evidence="1">Mitochondrion</location>
    </subcellularLocation>
</comment>
<dbReference type="GO" id="GO:0006412">
    <property type="term" value="P:translation"/>
    <property type="evidence" value="ECO:0007669"/>
    <property type="project" value="InterPro"/>
</dbReference>
<evidence type="ECO:0000256" key="5">
    <source>
        <dbReference type="ARBA" id="ARBA00023014"/>
    </source>
</evidence>
<evidence type="ECO:0000313" key="8">
    <source>
        <dbReference type="EMBL" id="CAG9761629.1"/>
    </source>
</evidence>
<evidence type="ECO:0008006" key="10">
    <source>
        <dbReference type="Google" id="ProtNLM"/>
    </source>
</evidence>
<evidence type="ECO:0000256" key="1">
    <source>
        <dbReference type="ARBA" id="ARBA00004173"/>
    </source>
</evidence>
<dbReference type="GO" id="GO:0005763">
    <property type="term" value="C:mitochondrial small ribosomal subunit"/>
    <property type="evidence" value="ECO:0007669"/>
    <property type="project" value="TreeGrafter"/>
</dbReference>
<dbReference type="GO" id="GO:0003735">
    <property type="term" value="F:structural constituent of ribosome"/>
    <property type="evidence" value="ECO:0007669"/>
    <property type="project" value="TreeGrafter"/>
</dbReference>
<evidence type="ECO:0000256" key="6">
    <source>
        <dbReference type="ARBA" id="ARBA00023128"/>
    </source>
</evidence>
<keyword evidence="6" id="KW-0496">Mitochondrion</keyword>
<dbReference type="GO" id="GO:0008168">
    <property type="term" value="F:methyltransferase activity"/>
    <property type="evidence" value="ECO:0007669"/>
    <property type="project" value="InterPro"/>
</dbReference>
<protein>
    <recommendedName>
        <fullName evidence="10">Methyltransferase-like protein 17, mitochondrial</fullName>
    </recommendedName>
</protein>
<gene>
    <name evidence="8" type="ORF">CEUTPL_LOCUS2326</name>
</gene>
<dbReference type="PANTHER" id="PTHR13184">
    <property type="entry name" value="37S RIBOSOMAL PROTEIN S22"/>
    <property type="match status" value="1"/>
</dbReference>